<evidence type="ECO:0000256" key="1">
    <source>
        <dbReference type="SAM" id="MobiDB-lite"/>
    </source>
</evidence>
<dbReference type="RefSeq" id="WP_369778609.1">
    <property type="nucleotide sequence ID" value="NZ_CP165727.1"/>
</dbReference>
<dbReference type="InterPro" id="IPR028037">
    <property type="entry name" value="Antitoxin_Rv0909/MT0933"/>
</dbReference>
<sequence length="60" mass="6755">MGIFDRAKEMLQAHGKQAKQASDAAEQQVNQRTGNKYAKQVDQGQQQVEKQLGIDEDPNR</sequence>
<gene>
    <name evidence="2" type="ORF">AB5J51_23935</name>
</gene>
<dbReference type="Pfam" id="PF14013">
    <property type="entry name" value="MT0933_antitox"/>
    <property type="match status" value="1"/>
</dbReference>
<name>A0AB39Y6M0_9ACTN</name>
<feature type="region of interest" description="Disordered" evidence="1">
    <location>
        <begin position="10"/>
        <end position="60"/>
    </location>
</feature>
<feature type="compositionally biased region" description="Low complexity" evidence="1">
    <location>
        <begin position="40"/>
        <end position="51"/>
    </location>
</feature>
<dbReference type="EMBL" id="CP165727">
    <property type="protein sequence ID" value="XDV65775.1"/>
    <property type="molecule type" value="Genomic_DNA"/>
</dbReference>
<feature type="compositionally biased region" description="Polar residues" evidence="1">
    <location>
        <begin position="25"/>
        <end position="34"/>
    </location>
</feature>
<accession>A0AB39Y6M0</accession>
<evidence type="ECO:0000313" key="2">
    <source>
        <dbReference type="EMBL" id="XDV65775.1"/>
    </source>
</evidence>
<dbReference type="AlphaFoldDB" id="A0AB39Y6M0"/>
<organism evidence="2">
    <name type="scientific">Streptomyces sp. R33</name>
    <dbReference type="NCBI Taxonomy" id="3238629"/>
    <lineage>
        <taxon>Bacteria</taxon>
        <taxon>Bacillati</taxon>
        <taxon>Actinomycetota</taxon>
        <taxon>Actinomycetes</taxon>
        <taxon>Kitasatosporales</taxon>
        <taxon>Streptomycetaceae</taxon>
        <taxon>Streptomyces</taxon>
    </lineage>
</organism>
<protein>
    <submittedName>
        <fullName evidence="2">Antitoxin</fullName>
    </submittedName>
</protein>
<reference evidence="2" key="1">
    <citation type="submission" date="2024-08" db="EMBL/GenBank/DDBJ databases">
        <authorList>
            <person name="Yu S.T."/>
        </authorList>
    </citation>
    <scope>NUCLEOTIDE SEQUENCE</scope>
    <source>
        <strain evidence="2">R33</strain>
    </source>
</reference>
<proteinExistence type="predicted"/>